<evidence type="ECO:0000313" key="2">
    <source>
        <dbReference type="Proteomes" id="UP000321291"/>
    </source>
</evidence>
<name>A0A5B8VM81_9BACT</name>
<accession>A0A5B8VM81</accession>
<dbReference type="OrthoDB" id="883590at2"/>
<gene>
    <name evidence="1" type="ORF">FSB73_12085</name>
</gene>
<evidence type="ECO:0000313" key="1">
    <source>
        <dbReference type="EMBL" id="QEC72303.1"/>
    </source>
</evidence>
<proteinExistence type="predicted"/>
<dbReference type="Proteomes" id="UP000321291">
    <property type="component" value="Chromosome"/>
</dbReference>
<dbReference type="RefSeq" id="WP_146782416.1">
    <property type="nucleotide sequence ID" value="NZ_CP042434.1"/>
</dbReference>
<reference evidence="1 2" key="1">
    <citation type="journal article" date="2017" name="Int. J. Syst. Evol. Microbiol.">
        <title>Arachidicoccus ginsenosidivorans sp. nov., with ginsenoside-converting activity isolated from ginseng cultivating soil.</title>
        <authorList>
            <person name="Siddiqi M.Z."/>
            <person name="Aslam Z."/>
            <person name="Im W.T."/>
        </authorList>
    </citation>
    <scope>NUCLEOTIDE SEQUENCE [LARGE SCALE GENOMIC DNA]</scope>
    <source>
        <strain evidence="1 2">Gsoil 809</strain>
    </source>
</reference>
<sequence length="137" mass="15798">MESTTLYRPVGLKELELIARTDWCSFPARLSWQPIFYPVLNREYACQIARDWNTQDAFSGNCGIVTMFDVDQDYLVKHEVRNVGGKIHDELWVPAEELEEFNMNIVGRIQVIDAFFGSGFIMPSDQVLQSTLSKFLK</sequence>
<dbReference type="EMBL" id="CP042434">
    <property type="protein sequence ID" value="QEC72303.1"/>
    <property type="molecule type" value="Genomic_DNA"/>
</dbReference>
<protein>
    <submittedName>
        <fullName evidence="1">ADP-ribosylation/crystallin J1</fullName>
    </submittedName>
</protein>
<dbReference type="KEGG" id="agi:FSB73_12085"/>
<keyword evidence="2" id="KW-1185">Reference proteome</keyword>
<dbReference type="AlphaFoldDB" id="A0A5B8VM81"/>
<organism evidence="1 2">
    <name type="scientific">Arachidicoccus ginsenosidivorans</name>
    <dbReference type="NCBI Taxonomy" id="496057"/>
    <lineage>
        <taxon>Bacteria</taxon>
        <taxon>Pseudomonadati</taxon>
        <taxon>Bacteroidota</taxon>
        <taxon>Chitinophagia</taxon>
        <taxon>Chitinophagales</taxon>
        <taxon>Chitinophagaceae</taxon>
        <taxon>Arachidicoccus</taxon>
    </lineage>
</organism>